<accession>A0A1Y3PH72</accession>
<evidence type="ECO:0000313" key="2">
    <source>
        <dbReference type="EMBL" id="OUM86690.1"/>
    </source>
</evidence>
<dbReference type="NCBIfam" id="TIGR01641">
    <property type="entry name" value="phageSPP1_gp7"/>
    <property type="match status" value="1"/>
</dbReference>
<gene>
    <name evidence="2" type="ORF">BAA01_11665</name>
</gene>
<name>A0A1Y3PH72_9BACI</name>
<feature type="domain" description="Phage head morphogenesis" evidence="1">
    <location>
        <begin position="196"/>
        <end position="301"/>
    </location>
</feature>
<evidence type="ECO:0000313" key="3">
    <source>
        <dbReference type="Proteomes" id="UP000196475"/>
    </source>
</evidence>
<organism evidence="2 3">
    <name type="scientific">Bacillus thermozeamaize</name>
    <dbReference type="NCBI Taxonomy" id="230954"/>
    <lineage>
        <taxon>Bacteria</taxon>
        <taxon>Bacillati</taxon>
        <taxon>Bacillota</taxon>
        <taxon>Bacilli</taxon>
        <taxon>Bacillales</taxon>
        <taxon>Bacillaceae</taxon>
        <taxon>Bacillus</taxon>
    </lineage>
</organism>
<dbReference type="Pfam" id="PF04233">
    <property type="entry name" value="Phage_Mu_F"/>
    <property type="match status" value="1"/>
</dbReference>
<protein>
    <recommendedName>
        <fullName evidence="1">Phage head morphogenesis domain-containing protein</fullName>
    </recommendedName>
</protein>
<dbReference type="EMBL" id="LZRT01000087">
    <property type="protein sequence ID" value="OUM86690.1"/>
    <property type="molecule type" value="Genomic_DNA"/>
</dbReference>
<evidence type="ECO:0000259" key="1">
    <source>
        <dbReference type="Pfam" id="PF04233"/>
    </source>
</evidence>
<sequence length="348" mass="40611">MRNNDYWERRARQRMAEYHRRNDEVIRHIVAAYNRGQQNVLEEIERIFGTYVKNHDLTPEEARRLLSEPISRREWERIREQYRKVKDPEIRRRLLAILNAPAYAARITKRLALQADMLIQSKLIADVELELLTRALMSTINEAYYRTIFDLQRGTGYVFDFAAMPRRTIEAILKRPWSGEHFSKRIWGNTDVLAKTLTEVITGGLMSGASIRQMREQIEERFAVSKHAANRLLRTETTYMANAAEMEAYEEAGIERYRFVATLDLRTSEKCRQQDGKVYLVKDASPGVNMPPMHPNCRSTTVAVIDVGEEMNLQRRARDPVTGKTMLVPASMNYQQWYDTYVKGKKTA</sequence>
<comment type="caution">
    <text evidence="2">The sequence shown here is derived from an EMBL/GenBank/DDBJ whole genome shotgun (WGS) entry which is preliminary data.</text>
</comment>
<dbReference type="InterPro" id="IPR006528">
    <property type="entry name" value="Phage_head_morphogenesis_dom"/>
</dbReference>
<dbReference type="Proteomes" id="UP000196475">
    <property type="component" value="Unassembled WGS sequence"/>
</dbReference>
<proteinExistence type="predicted"/>
<dbReference type="AlphaFoldDB" id="A0A1Y3PH72"/>
<reference evidence="3" key="1">
    <citation type="submission" date="2016-06" db="EMBL/GenBank/DDBJ databases">
        <authorList>
            <person name="Nascimento L."/>
            <person name="Pereira R.V."/>
            <person name="Martins L.F."/>
            <person name="Quaggio R.B."/>
            <person name="Silva A.M."/>
            <person name="Setubal J.C."/>
        </authorList>
    </citation>
    <scope>NUCLEOTIDE SEQUENCE [LARGE SCALE GENOMIC DNA]</scope>
</reference>